<evidence type="ECO:0000259" key="2">
    <source>
        <dbReference type="Pfam" id="PF06580"/>
    </source>
</evidence>
<keyword evidence="3" id="KW-0418">Kinase</keyword>
<feature type="domain" description="Signal transduction histidine kinase internal region" evidence="2">
    <location>
        <begin position="154"/>
        <end position="230"/>
    </location>
</feature>
<comment type="caution">
    <text evidence="3">The sequence shown here is derived from an EMBL/GenBank/DDBJ whole genome shotgun (WGS) entry which is preliminary data.</text>
</comment>
<evidence type="ECO:0000256" key="1">
    <source>
        <dbReference type="SAM" id="Phobius"/>
    </source>
</evidence>
<organism evidence="3 4">
    <name type="scientific">Psychrobacter luti</name>
    <dbReference type="NCBI Taxonomy" id="198481"/>
    <lineage>
        <taxon>Bacteria</taxon>
        <taxon>Pseudomonadati</taxon>
        <taxon>Pseudomonadota</taxon>
        <taxon>Gammaproteobacteria</taxon>
        <taxon>Moraxellales</taxon>
        <taxon>Moraxellaceae</taxon>
        <taxon>Psychrobacter</taxon>
    </lineage>
</organism>
<keyword evidence="1" id="KW-0812">Transmembrane</keyword>
<dbReference type="InterPro" id="IPR010559">
    <property type="entry name" value="Sig_transdc_His_kin_internal"/>
</dbReference>
<dbReference type="PANTHER" id="PTHR34220">
    <property type="entry name" value="SENSOR HISTIDINE KINASE YPDA"/>
    <property type="match status" value="1"/>
</dbReference>
<keyword evidence="4" id="KW-1185">Reference proteome</keyword>
<dbReference type="GO" id="GO:0000155">
    <property type="term" value="F:phosphorelay sensor kinase activity"/>
    <property type="evidence" value="ECO:0007669"/>
    <property type="project" value="InterPro"/>
</dbReference>
<dbReference type="RefSeq" id="WP_227671685.1">
    <property type="nucleotide sequence ID" value="NZ_CAJHAH010000001.1"/>
</dbReference>
<keyword evidence="1" id="KW-1133">Transmembrane helix</keyword>
<proteinExistence type="predicted"/>
<dbReference type="EMBL" id="JACHXL010000002">
    <property type="protein sequence ID" value="MBB3106555.1"/>
    <property type="molecule type" value="Genomic_DNA"/>
</dbReference>
<feature type="transmembrane region" description="Helical" evidence="1">
    <location>
        <begin position="39"/>
        <end position="60"/>
    </location>
</feature>
<sequence>MPKLMEIMKAWQWLLAIFFWSLFVAIVDRHSVANQSQFIIKFIARFIQTSLTLIPSFYLIDYLRPILKRLSVSAASMYVLLILTGATAVTMMLVLLIMINFGWFDYSVRVFISTVVFNTVITAGFTVATLLIFLRRYRELNALKQSFEQKLSAQNDILKARLAPHFFFNTINTLMSLIETNPTRAAYLLQHVSALFRASFNGAREISFEEEIALCEHYLAIESIRLEDKLAVNWQLPDEDVMYDMVITALTLQSVIEKMLLNVVEMTTDTIYIDIKVSWLQHRVEITISVQLPKKTLMINHDLRQHMDFYIQAERLRAYFGDSADIQSRVTSKQIITIIHYPLQDVSL</sequence>
<feature type="transmembrane region" description="Helical" evidence="1">
    <location>
        <begin position="110"/>
        <end position="134"/>
    </location>
</feature>
<dbReference type="PANTHER" id="PTHR34220:SF7">
    <property type="entry name" value="SENSOR HISTIDINE KINASE YPDA"/>
    <property type="match status" value="1"/>
</dbReference>
<dbReference type="EC" id="2.7.13.3" evidence="3"/>
<evidence type="ECO:0000313" key="3">
    <source>
        <dbReference type="EMBL" id="MBB3106555.1"/>
    </source>
</evidence>
<gene>
    <name evidence="3" type="ORF">FHS24_001056</name>
</gene>
<evidence type="ECO:0000313" key="4">
    <source>
        <dbReference type="Proteomes" id="UP000588111"/>
    </source>
</evidence>
<name>A0A839TEV0_9GAMM</name>
<dbReference type="Pfam" id="PF06580">
    <property type="entry name" value="His_kinase"/>
    <property type="match status" value="1"/>
</dbReference>
<feature type="transmembrane region" description="Helical" evidence="1">
    <location>
        <begin position="80"/>
        <end position="104"/>
    </location>
</feature>
<accession>A0A839TEV0</accession>
<reference evidence="3 4" key="1">
    <citation type="submission" date="2020-08" db="EMBL/GenBank/DDBJ databases">
        <title>Genomic Encyclopedia of Type Strains, Phase III (KMG-III): the genomes of soil and plant-associated and newly described type strains.</title>
        <authorList>
            <person name="Whitman W."/>
        </authorList>
    </citation>
    <scope>NUCLEOTIDE SEQUENCE [LARGE SCALE GENOMIC DNA]</scope>
    <source>
        <strain evidence="3 4">CECT 5885</strain>
    </source>
</reference>
<keyword evidence="1" id="KW-0472">Membrane</keyword>
<dbReference type="AlphaFoldDB" id="A0A839TEV0"/>
<dbReference type="Proteomes" id="UP000588111">
    <property type="component" value="Unassembled WGS sequence"/>
</dbReference>
<dbReference type="GO" id="GO:0016020">
    <property type="term" value="C:membrane"/>
    <property type="evidence" value="ECO:0007669"/>
    <property type="project" value="InterPro"/>
</dbReference>
<dbReference type="InterPro" id="IPR050640">
    <property type="entry name" value="Bact_2-comp_sensor_kinase"/>
</dbReference>
<protein>
    <submittedName>
        <fullName evidence="3">Two-component system sensor histidine kinase AlgZ</fullName>
        <ecNumber evidence="3">2.7.13.3</ecNumber>
    </submittedName>
</protein>
<keyword evidence="3" id="KW-0808">Transferase</keyword>